<dbReference type="PANTHER" id="PTHR47447:SF13">
    <property type="entry name" value="SMR DOMAIN-CONTAINING PROTEIN"/>
    <property type="match status" value="1"/>
</dbReference>
<dbReference type="Gene3D" id="3.30.1370.110">
    <property type="match status" value="1"/>
</dbReference>
<dbReference type="Proteomes" id="UP000712600">
    <property type="component" value="Unassembled WGS sequence"/>
</dbReference>
<dbReference type="SUPFAM" id="SSF160443">
    <property type="entry name" value="SMR domain-like"/>
    <property type="match status" value="1"/>
</dbReference>
<sequence length="464" mass="51538">MGLQVPVDHQIGALDWLHAQNDALPRSFFSRRSDSGRPELLQDLASENVNGTCDANPVEFVEFERSSMLAATVAWEDELSWTLHNAIEALEDTMLQTYTLLLSCCTDGRSKLDMGFCGQLMARTGHPAHMFLLKMPSAGPDGQNVRSHANSFLDLMHSEDRESKRGLVDAVVDFLHKSGLKEEAGSVWEVAAQKNVFPDALREKSRSYWLINLHVMSEGTAVTALSRTLAWFRKQMLVSGCGPARIDIVTGWGRRSRVTGTSMVRQAVEELLNVFGSPFFTESGNSGCFVGCGEALNRWLVQSYVERMHLLETKSRSRSKDLRPGLRRSKRATRIDYQQYELSESDKEATGAAKRKRLVEPDEHSDETGNGDFTMESEDSEENANDPETKSSEEEKPREVNDYAETTNGTENNQLSKSNGTGQKAAEGVVGKRRFLDLNELAPVSGFDDGPSTVLKEDDKGDNS</sequence>
<evidence type="ECO:0000256" key="1">
    <source>
        <dbReference type="ARBA" id="ARBA00022737"/>
    </source>
</evidence>
<evidence type="ECO:0000259" key="3">
    <source>
        <dbReference type="PROSITE" id="PS50828"/>
    </source>
</evidence>
<accession>A0A8S9RHV6</accession>
<proteinExistence type="predicted"/>
<dbReference type="InterPro" id="IPR036063">
    <property type="entry name" value="Smr_dom_sf"/>
</dbReference>
<feature type="region of interest" description="Disordered" evidence="2">
    <location>
        <begin position="441"/>
        <end position="464"/>
    </location>
</feature>
<comment type="caution">
    <text evidence="4">The sequence shown here is derived from an EMBL/GenBank/DDBJ whole genome shotgun (WGS) entry which is preliminary data.</text>
</comment>
<feature type="compositionally biased region" description="Acidic residues" evidence="2">
    <location>
        <begin position="375"/>
        <end position="385"/>
    </location>
</feature>
<evidence type="ECO:0000256" key="2">
    <source>
        <dbReference type="SAM" id="MobiDB-lite"/>
    </source>
</evidence>
<feature type="compositionally biased region" description="Basic and acidic residues" evidence="2">
    <location>
        <begin position="315"/>
        <end position="324"/>
    </location>
</feature>
<dbReference type="EMBL" id="QGKX02000095">
    <property type="protein sequence ID" value="KAF3572493.1"/>
    <property type="molecule type" value="Genomic_DNA"/>
</dbReference>
<dbReference type="InterPro" id="IPR002625">
    <property type="entry name" value="Smr_dom"/>
</dbReference>
<feature type="compositionally biased region" description="Polar residues" evidence="2">
    <location>
        <begin position="404"/>
        <end position="422"/>
    </location>
</feature>
<name>A0A8S9RHV6_BRACR</name>
<protein>
    <recommendedName>
        <fullName evidence="3">Smr domain-containing protein</fullName>
    </recommendedName>
</protein>
<dbReference type="PANTHER" id="PTHR47447">
    <property type="entry name" value="OS03G0856100 PROTEIN"/>
    <property type="match status" value="1"/>
</dbReference>
<organism evidence="4 5">
    <name type="scientific">Brassica cretica</name>
    <name type="common">Mustard</name>
    <dbReference type="NCBI Taxonomy" id="69181"/>
    <lineage>
        <taxon>Eukaryota</taxon>
        <taxon>Viridiplantae</taxon>
        <taxon>Streptophyta</taxon>
        <taxon>Embryophyta</taxon>
        <taxon>Tracheophyta</taxon>
        <taxon>Spermatophyta</taxon>
        <taxon>Magnoliopsida</taxon>
        <taxon>eudicotyledons</taxon>
        <taxon>Gunneridae</taxon>
        <taxon>Pentapetalae</taxon>
        <taxon>rosids</taxon>
        <taxon>malvids</taxon>
        <taxon>Brassicales</taxon>
        <taxon>Brassicaceae</taxon>
        <taxon>Brassiceae</taxon>
        <taxon>Brassica</taxon>
    </lineage>
</organism>
<dbReference type="AlphaFoldDB" id="A0A8S9RHV6"/>
<gene>
    <name evidence="4" type="ORF">F2Q69_00061053</name>
</gene>
<dbReference type="PROSITE" id="PS50828">
    <property type="entry name" value="SMR"/>
    <property type="match status" value="1"/>
</dbReference>
<feature type="region of interest" description="Disordered" evidence="2">
    <location>
        <begin position="315"/>
        <end position="428"/>
    </location>
</feature>
<feature type="domain" description="Smr" evidence="3">
    <location>
        <begin position="211"/>
        <end position="292"/>
    </location>
</feature>
<feature type="compositionally biased region" description="Basic and acidic residues" evidence="2">
    <location>
        <begin position="455"/>
        <end position="464"/>
    </location>
</feature>
<evidence type="ECO:0000313" key="4">
    <source>
        <dbReference type="EMBL" id="KAF3572493.1"/>
    </source>
</evidence>
<reference evidence="4" key="1">
    <citation type="submission" date="2019-12" db="EMBL/GenBank/DDBJ databases">
        <title>Genome sequencing and annotation of Brassica cretica.</title>
        <authorList>
            <person name="Studholme D.J."/>
            <person name="Sarris P."/>
        </authorList>
    </citation>
    <scope>NUCLEOTIDE SEQUENCE</scope>
    <source>
        <strain evidence="4">PFS-109/04</strain>
        <tissue evidence="4">Leaf</tissue>
    </source>
</reference>
<evidence type="ECO:0000313" key="5">
    <source>
        <dbReference type="Proteomes" id="UP000712600"/>
    </source>
</evidence>
<dbReference type="SMART" id="SM00463">
    <property type="entry name" value="SMR"/>
    <property type="match status" value="1"/>
</dbReference>
<keyword evidence="1" id="KW-0677">Repeat</keyword>
<feature type="compositionally biased region" description="Basic and acidic residues" evidence="2">
    <location>
        <begin position="387"/>
        <end position="401"/>
    </location>
</feature>